<name>A0A2D3D7C4_9BIFI</name>
<protein>
    <submittedName>
        <fullName evidence="1">Uncharacterized protein</fullName>
    </submittedName>
</protein>
<evidence type="ECO:0000313" key="1">
    <source>
        <dbReference type="EMBL" id="ATU21059.1"/>
    </source>
</evidence>
<evidence type="ECO:0000313" key="2">
    <source>
        <dbReference type="Proteomes" id="UP000229907"/>
    </source>
</evidence>
<organism evidence="1 2">
    <name type="scientific">Bifidobacterium choerinum</name>
    <dbReference type="NCBI Taxonomy" id="35760"/>
    <lineage>
        <taxon>Bacteria</taxon>
        <taxon>Bacillati</taxon>
        <taxon>Actinomycetota</taxon>
        <taxon>Actinomycetes</taxon>
        <taxon>Bifidobacteriales</taxon>
        <taxon>Bifidobacteriaceae</taxon>
        <taxon>Bifidobacterium</taxon>
    </lineage>
</organism>
<reference evidence="1 2" key="1">
    <citation type="submission" date="2016-11" db="EMBL/GenBank/DDBJ databases">
        <title>complete genome sequence of Bifidobacterium choerinum strain FMB-1.</title>
        <authorList>
            <person name="Park C.-S."/>
            <person name="Jung D.-H."/>
            <person name="Choi D.-S."/>
        </authorList>
    </citation>
    <scope>NUCLEOTIDE SEQUENCE [LARGE SCALE GENOMIC DNA]</scope>
    <source>
        <strain evidence="1 2">FMB-1</strain>
    </source>
</reference>
<dbReference type="KEGG" id="bcho:BcFMB_09145"/>
<sequence length="170" mass="18420">MLPSIKRPNAQVDVVTDLDALDHSRALAKRLESLESAPTTGMTESELSARAAEAKKLRSELKKAVKTANDSTLVLDLQGLNASAWEQVIATHTTTDPKTGEPTQDTLAVIRDAMRRMATGAHMKHTPDDPIAFTDEELSDLLGQMPDSQLLTMLPVIQRLNTPAVSLPKA</sequence>
<dbReference type="Proteomes" id="UP000229907">
    <property type="component" value="Chromosome"/>
</dbReference>
<dbReference type="RefSeq" id="WP_099721634.1">
    <property type="nucleotide sequence ID" value="NZ_CP018044.1"/>
</dbReference>
<accession>A0A2D3D7C4</accession>
<proteinExistence type="predicted"/>
<dbReference type="AlphaFoldDB" id="A0A2D3D7C4"/>
<dbReference type="EMBL" id="CP018044">
    <property type="protein sequence ID" value="ATU21059.1"/>
    <property type="molecule type" value="Genomic_DNA"/>
</dbReference>
<gene>
    <name evidence="1" type="ORF">BcFMB_09145</name>
</gene>